<dbReference type="Proteomes" id="UP000245125">
    <property type="component" value="Unassembled WGS sequence"/>
</dbReference>
<proteinExistence type="predicted"/>
<sequence length="84" mass="8921">MKKILSMTILAGIFAFAGIADTAMMGGSSSYTDPVTMMMTNTGGFGMINGMACMETSILKAQAPPCRIYIIGFDGDLIDKIQLQ</sequence>
<organism evidence="1 2">
    <name type="scientific">Candidatus Sulfobium mesophilum</name>
    <dbReference type="NCBI Taxonomy" id="2016548"/>
    <lineage>
        <taxon>Bacteria</taxon>
        <taxon>Pseudomonadati</taxon>
        <taxon>Nitrospirota</taxon>
        <taxon>Nitrospiria</taxon>
        <taxon>Nitrospirales</taxon>
        <taxon>Nitrospiraceae</taxon>
        <taxon>Candidatus Sulfobium</taxon>
    </lineage>
</organism>
<reference evidence="2" key="1">
    <citation type="submission" date="2018-03" db="EMBL/GenBank/DDBJ databases">
        <authorList>
            <person name="Zecchin S."/>
        </authorList>
    </citation>
    <scope>NUCLEOTIDE SEQUENCE [LARGE SCALE GENOMIC DNA]</scope>
</reference>
<keyword evidence="2" id="KW-1185">Reference proteome</keyword>
<evidence type="ECO:0000313" key="1">
    <source>
        <dbReference type="EMBL" id="SPQ01198.1"/>
    </source>
</evidence>
<dbReference type="AlphaFoldDB" id="A0A2U3QIJ2"/>
<name>A0A2U3QIJ2_9BACT</name>
<evidence type="ECO:0000313" key="2">
    <source>
        <dbReference type="Proteomes" id="UP000245125"/>
    </source>
</evidence>
<dbReference type="EMBL" id="OUUY01000093">
    <property type="protein sequence ID" value="SPQ01198.1"/>
    <property type="molecule type" value="Genomic_DNA"/>
</dbReference>
<protein>
    <submittedName>
        <fullName evidence="1">Uncharacterized protein</fullName>
    </submittedName>
</protein>
<accession>A0A2U3QIJ2</accession>
<gene>
    <name evidence="1" type="ORF">NBG4_460021</name>
</gene>